<keyword evidence="3 5" id="KW-0949">S-adenosyl-L-methionine</keyword>
<evidence type="ECO:0000256" key="4">
    <source>
        <dbReference type="ARBA" id="ARBA00022884"/>
    </source>
</evidence>
<dbReference type="PANTHER" id="PTHR11727:SF7">
    <property type="entry name" value="DIMETHYLADENOSINE TRANSFERASE-RELATED"/>
    <property type="match status" value="1"/>
</dbReference>
<proteinExistence type="inferred from homology"/>
<accession>A0A7V2F3V2</accession>
<dbReference type="PROSITE" id="PS51689">
    <property type="entry name" value="SAM_RNA_A_N6_MT"/>
    <property type="match status" value="1"/>
</dbReference>
<dbReference type="GO" id="GO:0000179">
    <property type="term" value="F:rRNA (adenine-N6,N6-)-dimethyltransferase activity"/>
    <property type="evidence" value="ECO:0007669"/>
    <property type="project" value="UniProtKB-UniRule"/>
</dbReference>
<dbReference type="InterPro" id="IPR023165">
    <property type="entry name" value="rRNA_Ade_diMease-like_C"/>
</dbReference>
<protein>
    <submittedName>
        <fullName evidence="6">16S rRNA (Adenine(1518)-N(6)/adenine(1519)-N(6))-dimethyltransferase</fullName>
    </submittedName>
</protein>
<keyword evidence="4 5" id="KW-0694">RNA-binding</keyword>
<keyword evidence="1 5" id="KW-0489">Methyltransferase</keyword>
<evidence type="ECO:0000256" key="3">
    <source>
        <dbReference type="ARBA" id="ARBA00022691"/>
    </source>
</evidence>
<dbReference type="Pfam" id="PF00398">
    <property type="entry name" value="RrnaAD"/>
    <property type="match status" value="1"/>
</dbReference>
<dbReference type="GO" id="GO:0003723">
    <property type="term" value="F:RNA binding"/>
    <property type="evidence" value="ECO:0007669"/>
    <property type="project" value="UniProtKB-UniRule"/>
</dbReference>
<comment type="similarity">
    <text evidence="5">Belongs to the class I-like SAM-binding methyltransferase superfamily. rRNA adenine N(6)-methyltransferase family.</text>
</comment>
<dbReference type="PANTHER" id="PTHR11727">
    <property type="entry name" value="DIMETHYLADENOSINE TRANSFERASE"/>
    <property type="match status" value="1"/>
</dbReference>
<dbReference type="GO" id="GO:0005829">
    <property type="term" value="C:cytosol"/>
    <property type="evidence" value="ECO:0007669"/>
    <property type="project" value="TreeGrafter"/>
</dbReference>
<reference evidence="6" key="1">
    <citation type="journal article" date="2020" name="mSystems">
        <title>Genome- and Community-Level Interaction Insights into Carbon Utilization and Element Cycling Functions of Hydrothermarchaeota in Hydrothermal Sediment.</title>
        <authorList>
            <person name="Zhou Z."/>
            <person name="Liu Y."/>
            <person name="Xu W."/>
            <person name="Pan J."/>
            <person name="Luo Z.H."/>
            <person name="Li M."/>
        </authorList>
    </citation>
    <scope>NUCLEOTIDE SEQUENCE [LARGE SCALE GENOMIC DNA]</scope>
    <source>
        <strain evidence="6">SpSt-1233</strain>
    </source>
</reference>
<sequence length="122" mass="13294">SSPGSRESGILPVFLQSYLAVKRVMTLRPGSFQPKPKVDSVVLVFTPIGRENAPADRGGFLSLLKSAFSQRRKKLSNALKDVPGLPDVSVLERRSGVDLSRRPEELVLEEWFALFSAAGGRG</sequence>
<feature type="binding site" evidence="5">
    <location>
        <position position="1"/>
    </location>
    <ligand>
        <name>S-adenosyl-L-methionine</name>
        <dbReference type="ChEBI" id="CHEBI:59789"/>
    </ligand>
</feature>
<dbReference type="EMBL" id="DSEC01000552">
    <property type="protein sequence ID" value="HER44315.1"/>
    <property type="molecule type" value="Genomic_DNA"/>
</dbReference>
<comment type="caution">
    <text evidence="5">Lacks conserved residue(s) required for the propagation of feature annotation.</text>
</comment>
<dbReference type="InterPro" id="IPR001737">
    <property type="entry name" value="KsgA/Erm"/>
</dbReference>
<comment type="caution">
    <text evidence="6">The sequence shown here is derived from an EMBL/GenBank/DDBJ whole genome shotgun (WGS) entry which is preliminary data.</text>
</comment>
<feature type="non-terminal residue" evidence="6">
    <location>
        <position position="1"/>
    </location>
</feature>
<evidence type="ECO:0000313" key="6">
    <source>
        <dbReference type="EMBL" id="HER44315.1"/>
    </source>
</evidence>
<evidence type="ECO:0000256" key="5">
    <source>
        <dbReference type="PROSITE-ProRule" id="PRU01026"/>
    </source>
</evidence>
<dbReference type="InterPro" id="IPR029063">
    <property type="entry name" value="SAM-dependent_MTases_sf"/>
</dbReference>
<dbReference type="SUPFAM" id="SSF53335">
    <property type="entry name" value="S-adenosyl-L-methionine-dependent methyltransferases"/>
    <property type="match status" value="1"/>
</dbReference>
<keyword evidence="2 5" id="KW-0808">Transferase</keyword>
<evidence type="ECO:0000256" key="1">
    <source>
        <dbReference type="ARBA" id="ARBA00022603"/>
    </source>
</evidence>
<dbReference type="AlphaFoldDB" id="A0A7V2F3V2"/>
<dbReference type="Gene3D" id="3.40.50.150">
    <property type="entry name" value="Vaccinia Virus protein VP39"/>
    <property type="match status" value="1"/>
</dbReference>
<dbReference type="Proteomes" id="UP000886069">
    <property type="component" value="Unassembled WGS sequence"/>
</dbReference>
<name>A0A7V2F3V2_UNCEI</name>
<dbReference type="Gene3D" id="1.10.8.100">
    <property type="entry name" value="Ribosomal RNA adenine dimethylase-like, domain 2"/>
    <property type="match status" value="1"/>
</dbReference>
<organism evidence="6">
    <name type="scientific">Eiseniibacteriota bacterium</name>
    <dbReference type="NCBI Taxonomy" id="2212470"/>
    <lineage>
        <taxon>Bacteria</taxon>
        <taxon>Candidatus Eiseniibacteriota</taxon>
    </lineage>
</organism>
<evidence type="ECO:0000256" key="2">
    <source>
        <dbReference type="ARBA" id="ARBA00022679"/>
    </source>
</evidence>
<gene>
    <name evidence="6" type="ORF">ENO08_07640</name>
</gene>